<dbReference type="InterPro" id="IPR036390">
    <property type="entry name" value="WH_DNA-bd_sf"/>
</dbReference>
<dbReference type="PANTHER" id="PTHR44846">
    <property type="entry name" value="MANNOSYL-D-GLYCERATE TRANSPORT/METABOLISM SYSTEM REPRESSOR MNGR-RELATED"/>
    <property type="match status" value="1"/>
</dbReference>
<name>A0ABS4FZG8_9CLOT</name>
<proteinExistence type="predicted"/>
<evidence type="ECO:0000256" key="2">
    <source>
        <dbReference type="ARBA" id="ARBA00023125"/>
    </source>
</evidence>
<keyword evidence="2" id="KW-0238">DNA-binding</keyword>
<comment type="caution">
    <text evidence="5">The sequence shown here is derived from an EMBL/GenBank/DDBJ whole genome shotgun (WGS) entry which is preliminary data.</text>
</comment>
<dbReference type="SUPFAM" id="SSF46785">
    <property type="entry name" value="Winged helix' DNA-binding domain"/>
    <property type="match status" value="1"/>
</dbReference>
<evidence type="ECO:0000256" key="3">
    <source>
        <dbReference type="ARBA" id="ARBA00023163"/>
    </source>
</evidence>
<dbReference type="Proteomes" id="UP001519271">
    <property type="component" value="Unassembled WGS sequence"/>
</dbReference>
<dbReference type="Gene3D" id="3.40.1410.10">
    <property type="entry name" value="Chorismate lyase-like"/>
    <property type="match status" value="1"/>
</dbReference>
<keyword evidence="1" id="KW-0805">Transcription regulation</keyword>
<protein>
    <submittedName>
        <fullName evidence="5">GntR family transcriptional regulator</fullName>
    </submittedName>
</protein>
<organism evidence="5 6">
    <name type="scientific">Youngiibacter multivorans</name>
    <dbReference type="NCBI Taxonomy" id="937251"/>
    <lineage>
        <taxon>Bacteria</taxon>
        <taxon>Bacillati</taxon>
        <taxon>Bacillota</taxon>
        <taxon>Clostridia</taxon>
        <taxon>Eubacteriales</taxon>
        <taxon>Clostridiaceae</taxon>
        <taxon>Youngiibacter</taxon>
    </lineage>
</organism>
<reference evidence="5 6" key="1">
    <citation type="submission" date="2021-03" db="EMBL/GenBank/DDBJ databases">
        <title>Genomic Encyclopedia of Type Strains, Phase IV (KMG-IV): sequencing the most valuable type-strain genomes for metagenomic binning, comparative biology and taxonomic classification.</title>
        <authorList>
            <person name="Goeker M."/>
        </authorList>
    </citation>
    <scope>NUCLEOTIDE SEQUENCE [LARGE SCALE GENOMIC DNA]</scope>
    <source>
        <strain evidence="5 6">DSM 6139</strain>
    </source>
</reference>
<dbReference type="InterPro" id="IPR011663">
    <property type="entry name" value="UTRA"/>
</dbReference>
<dbReference type="SMART" id="SM00866">
    <property type="entry name" value="UTRA"/>
    <property type="match status" value="1"/>
</dbReference>
<keyword evidence="3" id="KW-0804">Transcription</keyword>
<dbReference type="PANTHER" id="PTHR44846:SF1">
    <property type="entry name" value="MANNOSYL-D-GLYCERATE TRANSPORT_METABOLISM SYSTEM REPRESSOR MNGR-RELATED"/>
    <property type="match status" value="1"/>
</dbReference>
<dbReference type="RefSeq" id="WP_209457940.1">
    <property type="nucleotide sequence ID" value="NZ_JAGGKC010000001.1"/>
</dbReference>
<dbReference type="PROSITE" id="PS50949">
    <property type="entry name" value="HTH_GNTR"/>
    <property type="match status" value="1"/>
</dbReference>
<sequence>MDEKEITYSSPIYLQLREVIRTKIEEGEYQPGMAIPSENELADTYGINRMTVRSAIEALIKEGLLRSVQGKGIFVVGKIYQRNLDILEGFTQVMKSKNANPKFKILQKNARPAGKLFADLFGIQEEDQINYIRRTCYNNTEPVSIEELFIPEYLVPKFHGIDLTVFSIYEIYEFYGINLVKAIQTLDITKLNQRDAKILEEEEDAPVLLFECTSYDDRGRIIEFTRSYTRSGKSDYSVDFRI</sequence>
<accession>A0ABS4FZG8</accession>
<feature type="domain" description="HTH gntR-type" evidence="4">
    <location>
        <begin position="10"/>
        <end position="78"/>
    </location>
</feature>
<dbReference type="Pfam" id="PF07702">
    <property type="entry name" value="UTRA"/>
    <property type="match status" value="1"/>
</dbReference>
<dbReference type="InterPro" id="IPR000524">
    <property type="entry name" value="Tscrpt_reg_HTH_GntR"/>
</dbReference>
<evidence type="ECO:0000256" key="1">
    <source>
        <dbReference type="ARBA" id="ARBA00023015"/>
    </source>
</evidence>
<evidence type="ECO:0000259" key="4">
    <source>
        <dbReference type="PROSITE" id="PS50949"/>
    </source>
</evidence>
<dbReference type="SUPFAM" id="SSF64288">
    <property type="entry name" value="Chorismate lyase-like"/>
    <property type="match status" value="1"/>
</dbReference>
<keyword evidence="6" id="KW-1185">Reference proteome</keyword>
<dbReference type="Gene3D" id="1.10.10.10">
    <property type="entry name" value="Winged helix-like DNA-binding domain superfamily/Winged helix DNA-binding domain"/>
    <property type="match status" value="1"/>
</dbReference>
<dbReference type="InterPro" id="IPR028978">
    <property type="entry name" value="Chorismate_lyase_/UTRA_dom_sf"/>
</dbReference>
<evidence type="ECO:0000313" key="5">
    <source>
        <dbReference type="EMBL" id="MBP1917695.1"/>
    </source>
</evidence>
<dbReference type="InterPro" id="IPR036388">
    <property type="entry name" value="WH-like_DNA-bd_sf"/>
</dbReference>
<dbReference type="PRINTS" id="PR00035">
    <property type="entry name" value="HTHGNTR"/>
</dbReference>
<dbReference type="InterPro" id="IPR050679">
    <property type="entry name" value="Bact_HTH_transcr_reg"/>
</dbReference>
<dbReference type="SMART" id="SM00345">
    <property type="entry name" value="HTH_GNTR"/>
    <property type="match status" value="1"/>
</dbReference>
<evidence type="ECO:0000313" key="6">
    <source>
        <dbReference type="Proteomes" id="UP001519271"/>
    </source>
</evidence>
<dbReference type="EMBL" id="JAGGKC010000001">
    <property type="protein sequence ID" value="MBP1917695.1"/>
    <property type="molecule type" value="Genomic_DNA"/>
</dbReference>
<dbReference type="CDD" id="cd07377">
    <property type="entry name" value="WHTH_GntR"/>
    <property type="match status" value="1"/>
</dbReference>
<gene>
    <name evidence="5" type="ORF">J2Z34_000158</name>
</gene>
<dbReference type="Pfam" id="PF00392">
    <property type="entry name" value="GntR"/>
    <property type="match status" value="1"/>
</dbReference>